<reference evidence="20 21" key="1">
    <citation type="submission" date="2017-02" db="EMBL/GenBank/DDBJ databases">
        <authorList>
            <person name="Peterson S.W."/>
        </authorList>
    </citation>
    <scope>NUCLEOTIDE SEQUENCE [LARGE SCALE GENOMIC DNA]</scope>
    <source>
        <strain evidence="20 21">B Mb 05.01</strain>
    </source>
</reference>
<dbReference type="InterPro" id="IPR045865">
    <property type="entry name" value="ACT-like_dom_sf"/>
</dbReference>
<dbReference type="NCBIfam" id="NF005153">
    <property type="entry name" value="PRK06635.1-1"/>
    <property type="match status" value="1"/>
</dbReference>
<evidence type="ECO:0000256" key="10">
    <source>
        <dbReference type="ARBA" id="ARBA00022741"/>
    </source>
</evidence>
<dbReference type="GO" id="GO:0009089">
    <property type="term" value="P:lysine biosynthetic process via diaminopimelate"/>
    <property type="evidence" value="ECO:0007669"/>
    <property type="project" value="UniProtKB-UniPathway"/>
</dbReference>
<dbReference type="InterPro" id="IPR054352">
    <property type="entry name" value="ACT_Aspartokinase"/>
</dbReference>
<dbReference type="Pfam" id="PF00696">
    <property type="entry name" value="AA_kinase"/>
    <property type="match status" value="1"/>
</dbReference>
<dbReference type="PROSITE" id="PS00324">
    <property type="entry name" value="ASPARTOKINASE"/>
    <property type="match status" value="1"/>
</dbReference>
<evidence type="ECO:0000256" key="5">
    <source>
        <dbReference type="ARBA" id="ARBA00010122"/>
    </source>
</evidence>
<dbReference type="AlphaFoldDB" id="A0A1R4I850"/>
<dbReference type="GO" id="GO:0005524">
    <property type="term" value="F:ATP binding"/>
    <property type="evidence" value="ECO:0007669"/>
    <property type="project" value="UniProtKB-KW"/>
</dbReference>
<evidence type="ECO:0000256" key="15">
    <source>
        <dbReference type="ARBA" id="ARBA00047872"/>
    </source>
</evidence>
<keyword evidence="12 16" id="KW-0067">ATP-binding</keyword>
<comment type="pathway">
    <text evidence="4 18">Amino-acid biosynthesis; L-threonine biosynthesis; L-threonine from L-aspartate: step 1/5.</text>
</comment>
<dbReference type="Gene3D" id="3.30.2130.10">
    <property type="entry name" value="VC0802-like"/>
    <property type="match status" value="1"/>
</dbReference>
<feature type="binding site" evidence="16">
    <location>
        <position position="47"/>
    </location>
    <ligand>
        <name>substrate</name>
    </ligand>
</feature>
<keyword evidence="8 18" id="KW-0028">Amino-acid biosynthesis</keyword>
<evidence type="ECO:0000256" key="8">
    <source>
        <dbReference type="ARBA" id="ARBA00022605"/>
    </source>
</evidence>
<evidence type="ECO:0000313" key="21">
    <source>
        <dbReference type="Proteomes" id="UP000196320"/>
    </source>
</evidence>
<keyword evidence="13" id="KW-0220">Diaminopimelate biosynthesis</keyword>
<gene>
    <name evidence="20" type="ORF">FM104_00680</name>
</gene>
<evidence type="ECO:0000313" key="20">
    <source>
        <dbReference type="EMBL" id="SJN15929.1"/>
    </source>
</evidence>
<dbReference type="CDD" id="cd04913">
    <property type="entry name" value="ACT_AKii-LysC-BS-like_1"/>
    <property type="match status" value="1"/>
</dbReference>
<protein>
    <recommendedName>
        <fullName evidence="7 17">Aspartokinase</fullName>
        <ecNumber evidence="6 17">2.7.2.4</ecNumber>
    </recommendedName>
</protein>
<evidence type="ECO:0000256" key="12">
    <source>
        <dbReference type="ARBA" id="ARBA00022840"/>
    </source>
</evidence>
<keyword evidence="14" id="KW-0457">Lysine biosynthesis</keyword>
<name>A0A1R4I850_9MICO</name>
<dbReference type="RefSeq" id="WP_087129571.1">
    <property type="nucleotide sequence ID" value="NZ_FUKO01000002.1"/>
</dbReference>
<dbReference type="NCBIfam" id="TIGR00656">
    <property type="entry name" value="asp_kin_monofn"/>
    <property type="match status" value="1"/>
</dbReference>
<dbReference type="CDD" id="cd04261">
    <property type="entry name" value="AAK_AKii-LysC-BS"/>
    <property type="match status" value="1"/>
</dbReference>
<dbReference type="GO" id="GO:0005829">
    <property type="term" value="C:cytosol"/>
    <property type="evidence" value="ECO:0007669"/>
    <property type="project" value="TreeGrafter"/>
</dbReference>
<dbReference type="SUPFAM" id="SSF55021">
    <property type="entry name" value="ACT-like"/>
    <property type="match status" value="2"/>
</dbReference>
<keyword evidence="11 17" id="KW-0418">Kinase</keyword>
<dbReference type="NCBIfam" id="TIGR00657">
    <property type="entry name" value="asp_kinases"/>
    <property type="match status" value="1"/>
</dbReference>
<dbReference type="GO" id="GO:0004072">
    <property type="term" value="F:aspartate kinase activity"/>
    <property type="evidence" value="ECO:0007669"/>
    <property type="project" value="UniProtKB-EC"/>
</dbReference>
<evidence type="ECO:0000256" key="7">
    <source>
        <dbReference type="ARBA" id="ARBA00016273"/>
    </source>
</evidence>
<dbReference type="PIRSF" id="PIRSF000726">
    <property type="entry name" value="Asp_kin"/>
    <property type="match status" value="1"/>
</dbReference>
<feature type="binding site" evidence="16">
    <location>
        <position position="74"/>
    </location>
    <ligand>
        <name>substrate</name>
    </ligand>
</feature>
<dbReference type="FunFam" id="3.40.1160.10:FF:000002">
    <property type="entry name" value="Aspartokinase"/>
    <property type="match status" value="1"/>
</dbReference>
<feature type="binding site" evidence="16">
    <location>
        <begin position="7"/>
        <end position="10"/>
    </location>
    <ligand>
        <name>ATP</name>
        <dbReference type="ChEBI" id="CHEBI:30616"/>
    </ligand>
</feature>
<dbReference type="InterPro" id="IPR001057">
    <property type="entry name" value="Glu/AcGlu_kinase"/>
</dbReference>
<keyword evidence="21" id="KW-1185">Reference proteome</keyword>
<evidence type="ECO:0000256" key="11">
    <source>
        <dbReference type="ARBA" id="ARBA00022777"/>
    </source>
</evidence>
<sequence length="428" mass="45044">MALIVQKYGGSSVADAESIKRVAKRIVDTRRAGHDVVVAVSAMGDTTDELLELAHEVAPLPAPRELDMLLSSGERISMALLAMTIHSMGFEARSFTGSQAGMITDSHHGKARIVDVTPIRLREALDEGAIVIVAGFQGFNRDTRDITTLGRGGSDTTAVALAAALKADVCEIYSDVDGIYTADPRVIPRAQKLDHISSEEMLELAANGAKVLYIRAVEYARRHGVIIHARSTFSSSEGTYVLGTGMKNPRESEGAVMEEPIVAGVATDVTQAKITVAGVPDVPGKAAEIFKIVSKAGANVDMIVQNVSAATTGRTDISFTVPKADASTTLKALAAEQTEVGFENLLHDDQIGKLSVVGAGMRTHSGVSSILFQALSASGINIEMISTSEIRISVVLRGTDLADAARSVHAAYGLDSEIEAIVHAGTGR</sequence>
<dbReference type="PANTHER" id="PTHR21499">
    <property type="entry name" value="ASPARTATE KINASE"/>
    <property type="match status" value="1"/>
</dbReference>
<dbReference type="InterPro" id="IPR018042">
    <property type="entry name" value="Aspartate_kinase_CS"/>
</dbReference>
<evidence type="ECO:0000256" key="1">
    <source>
        <dbReference type="ARBA" id="ARBA00002843"/>
    </source>
</evidence>
<dbReference type="InterPro" id="IPR005260">
    <property type="entry name" value="Asp_kin_monofn"/>
</dbReference>
<keyword evidence="9 17" id="KW-0808">Transferase</keyword>
<evidence type="ECO:0000256" key="6">
    <source>
        <dbReference type="ARBA" id="ARBA00013059"/>
    </source>
</evidence>
<keyword evidence="10 16" id="KW-0547">Nucleotide-binding</keyword>
<organism evidence="20 21">
    <name type="scientific">Microbacterium esteraromaticum</name>
    <dbReference type="NCBI Taxonomy" id="57043"/>
    <lineage>
        <taxon>Bacteria</taxon>
        <taxon>Bacillati</taxon>
        <taxon>Actinomycetota</taxon>
        <taxon>Actinomycetes</taxon>
        <taxon>Micrococcales</taxon>
        <taxon>Microbacteriaceae</taxon>
        <taxon>Microbacterium</taxon>
    </lineage>
</organism>
<dbReference type="UniPathway" id="UPA00051">
    <property type="reaction ID" value="UER00462"/>
</dbReference>
<proteinExistence type="inferred from homology"/>
<dbReference type="OrthoDB" id="9799110at2"/>
<dbReference type="PANTHER" id="PTHR21499:SF3">
    <property type="entry name" value="ASPARTOKINASE"/>
    <property type="match status" value="1"/>
</dbReference>
<feature type="binding site" evidence="16">
    <location>
        <position position="180"/>
    </location>
    <ligand>
        <name>ATP</name>
        <dbReference type="ChEBI" id="CHEBI:30616"/>
    </ligand>
</feature>
<dbReference type="CDD" id="cd04936">
    <property type="entry name" value="ACT_AKii-LysC-BS-like_2"/>
    <property type="match status" value="1"/>
</dbReference>
<dbReference type="FunFam" id="3.30.2130.10:FF:000002">
    <property type="entry name" value="Aspartokinase"/>
    <property type="match status" value="1"/>
</dbReference>
<dbReference type="GO" id="GO:0009088">
    <property type="term" value="P:threonine biosynthetic process"/>
    <property type="evidence" value="ECO:0007669"/>
    <property type="project" value="UniProtKB-UniPathway"/>
</dbReference>
<dbReference type="GO" id="GO:0019877">
    <property type="term" value="P:diaminopimelate biosynthetic process"/>
    <property type="evidence" value="ECO:0007669"/>
    <property type="project" value="UniProtKB-KW"/>
</dbReference>
<feature type="domain" description="ACT" evidence="19">
    <location>
        <begin position="274"/>
        <end position="359"/>
    </location>
</feature>
<dbReference type="NCBIfam" id="NF005154">
    <property type="entry name" value="PRK06635.1-2"/>
    <property type="match status" value="1"/>
</dbReference>
<evidence type="ECO:0000256" key="13">
    <source>
        <dbReference type="ARBA" id="ARBA00022915"/>
    </source>
</evidence>
<feature type="binding site" evidence="16">
    <location>
        <begin position="210"/>
        <end position="211"/>
    </location>
    <ligand>
        <name>ATP</name>
        <dbReference type="ChEBI" id="CHEBI:30616"/>
    </ligand>
</feature>
<evidence type="ECO:0000256" key="4">
    <source>
        <dbReference type="ARBA" id="ARBA00005139"/>
    </source>
</evidence>
<dbReference type="Gene3D" id="3.40.1160.10">
    <property type="entry name" value="Acetylglutamate kinase-like"/>
    <property type="match status" value="1"/>
</dbReference>
<evidence type="ECO:0000256" key="18">
    <source>
        <dbReference type="RuleBase" id="RU004249"/>
    </source>
</evidence>
<dbReference type="PRINTS" id="PR00474">
    <property type="entry name" value="GLU5KINASE"/>
</dbReference>
<evidence type="ECO:0000256" key="14">
    <source>
        <dbReference type="ARBA" id="ARBA00023154"/>
    </source>
</evidence>
<dbReference type="InterPro" id="IPR001341">
    <property type="entry name" value="Asp_kinase"/>
</dbReference>
<dbReference type="InterPro" id="IPR002912">
    <property type="entry name" value="ACT_dom"/>
</dbReference>
<dbReference type="InterPro" id="IPR036393">
    <property type="entry name" value="AceGlu_kinase-like_sf"/>
</dbReference>
<comment type="catalytic activity">
    <reaction evidence="15 17">
        <text>L-aspartate + ATP = 4-phospho-L-aspartate + ADP</text>
        <dbReference type="Rhea" id="RHEA:23776"/>
        <dbReference type="ChEBI" id="CHEBI:29991"/>
        <dbReference type="ChEBI" id="CHEBI:30616"/>
        <dbReference type="ChEBI" id="CHEBI:57535"/>
        <dbReference type="ChEBI" id="CHEBI:456216"/>
        <dbReference type="EC" id="2.7.2.4"/>
    </reaction>
</comment>
<dbReference type="EC" id="2.7.2.4" evidence="6 17"/>
<evidence type="ECO:0000256" key="9">
    <source>
        <dbReference type="ARBA" id="ARBA00022679"/>
    </source>
</evidence>
<dbReference type="Proteomes" id="UP000196320">
    <property type="component" value="Unassembled WGS sequence"/>
</dbReference>
<comment type="pathway">
    <text evidence="2 18">Amino-acid biosynthesis; L-lysine biosynthesis via DAP pathway; (S)-tetrahydrodipicolinate from L-aspartate: step 1/4.</text>
</comment>
<dbReference type="EMBL" id="FUKO01000002">
    <property type="protein sequence ID" value="SJN15929.1"/>
    <property type="molecule type" value="Genomic_DNA"/>
</dbReference>
<evidence type="ECO:0000256" key="3">
    <source>
        <dbReference type="ARBA" id="ARBA00004986"/>
    </source>
</evidence>
<evidence type="ECO:0000256" key="16">
    <source>
        <dbReference type="PIRSR" id="PIRSR000726-1"/>
    </source>
</evidence>
<dbReference type="Pfam" id="PF22468">
    <property type="entry name" value="ACT_9"/>
    <property type="match status" value="2"/>
</dbReference>
<dbReference type="NCBIfam" id="NF005155">
    <property type="entry name" value="PRK06635.1-4"/>
    <property type="match status" value="1"/>
</dbReference>
<comment type="similarity">
    <text evidence="5 17">Belongs to the aspartokinase family.</text>
</comment>
<dbReference type="UniPathway" id="UPA00034">
    <property type="reaction ID" value="UER00015"/>
</dbReference>
<comment type="function">
    <text evidence="1">Catalyzes the phosphorylation of the beta-carboxyl group of aspartic acid with ATP to yield 4-phospho-L-aspartate, which is involved in the branched biosynthetic pathway leading to the biosynthesis of amino acids lysine, threonine, isoleucine and methionine.</text>
</comment>
<evidence type="ECO:0000256" key="2">
    <source>
        <dbReference type="ARBA" id="ARBA00004766"/>
    </source>
</evidence>
<dbReference type="InterPro" id="IPR001048">
    <property type="entry name" value="Asp/Glu/Uridylate_kinase"/>
</dbReference>
<accession>A0A1R4I850</accession>
<evidence type="ECO:0000259" key="19">
    <source>
        <dbReference type="PROSITE" id="PS51671"/>
    </source>
</evidence>
<dbReference type="UniPathway" id="UPA00050">
    <property type="reaction ID" value="UER00461"/>
</dbReference>
<dbReference type="InterPro" id="IPR041740">
    <property type="entry name" value="AKii-LysC-BS"/>
</dbReference>
<feature type="binding site" evidence="16">
    <location>
        <position position="185"/>
    </location>
    <ligand>
        <name>ATP</name>
        <dbReference type="ChEBI" id="CHEBI:30616"/>
    </ligand>
</feature>
<evidence type="ECO:0000256" key="17">
    <source>
        <dbReference type="RuleBase" id="RU003448"/>
    </source>
</evidence>
<comment type="pathway">
    <text evidence="3 18">Amino-acid biosynthesis; L-methionine biosynthesis via de novo pathway; L-homoserine from L-aspartate: step 1/3.</text>
</comment>
<dbReference type="GO" id="GO:0009090">
    <property type="term" value="P:homoserine biosynthetic process"/>
    <property type="evidence" value="ECO:0007669"/>
    <property type="project" value="TreeGrafter"/>
</dbReference>
<dbReference type="SUPFAM" id="SSF53633">
    <property type="entry name" value="Carbamate kinase-like"/>
    <property type="match status" value="1"/>
</dbReference>
<dbReference type="PROSITE" id="PS51671">
    <property type="entry name" value="ACT"/>
    <property type="match status" value="1"/>
</dbReference>